<feature type="compositionally biased region" description="Gly residues" evidence="1">
    <location>
        <begin position="69"/>
        <end position="79"/>
    </location>
</feature>
<accession>A0A1F7W9J2</accession>
<proteinExistence type="predicted"/>
<reference evidence="2 3" key="1">
    <citation type="journal article" date="2016" name="Nat. Commun.">
        <title>Thousands of microbial genomes shed light on interconnected biogeochemical processes in an aquifer system.</title>
        <authorList>
            <person name="Anantharaman K."/>
            <person name="Brown C.T."/>
            <person name="Hug L.A."/>
            <person name="Sharon I."/>
            <person name="Castelle C.J."/>
            <person name="Probst A.J."/>
            <person name="Thomas B.C."/>
            <person name="Singh A."/>
            <person name="Wilkins M.J."/>
            <person name="Karaoz U."/>
            <person name="Brodie E.L."/>
            <person name="Williams K.H."/>
            <person name="Hubbard S.S."/>
            <person name="Banfield J.F."/>
        </authorList>
    </citation>
    <scope>NUCLEOTIDE SEQUENCE [LARGE SCALE GENOMIC DNA]</scope>
</reference>
<comment type="caution">
    <text evidence="2">The sequence shown here is derived from an EMBL/GenBank/DDBJ whole genome shotgun (WGS) entry which is preliminary data.</text>
</comment>
<gene>
    <name evidence="2" type="ORF">A2318_01755</name>
</gene>
<organism evidence="2 3">
    <name type="scientific">Candidatus Uhrbacteria bacterium RIFOXYB2_FULL_45_11</name>
    <dbReference type="NCBI Taxonomy" id="1802421"/>
    <lineage>
        <taxon>Bacteria</taxon>
        <taxon>Candidatus Uhriibacteriota</taxon>
    </lineage>
</organism>
<feature type="region of interest" description="Disordered" evidence="1">
    <location>
        <begin position="52"/>
        <end position="79"/>
    </location>
</feature>
<sequence>MTPAEQDVFKAVIPPWPANDDPEKEEKRKQIQDMYKAKDVLQQKVAKELSIRTSIAETNKGGKGKKKGGGGGGKGRGRS</sequence>
<dbReference type="Proteomes" id="UP000177331">
    <property type="component" value="Unassembled WGS sequence"/>
</dbReference>
<name>A0A1F7W9J2_9BACT</name>
<dbReference type="AlphaFoldDB" id="A0A1F7W9J2"/>
<feature type="region of interest" description="Disordered" evidence="1">
    <location>
        <begin position="1"/>
        <end position="27"/>
    </location>
</feature>
<dbReference type="EMBL" id="MGFD01000009">
    <property type="protein sequence ID" value="OGL99472.1"/>
    <property type="molecule type" value="Genomic_DNA"/>
</dbReference>
<evidence type="ECO:0000313" key="3">
    <source>
        <dbReference type="Proteomes" id="UP000177331"/>
    </source>
</evidence>
<protein>
    <submittedName>
        <fullName evidence="2">Uncharacterized protein</fullName>
    </submittedName>
</protein>
<evidence type="ECO:0000256" key="1">
    <source>
        <dbReference type="SAM" id="MobiDB-lite"/>
    </source>
</evidence>
<evidence type="ECO:0000313" key="2">
    <source>
        <dbReference type="EMBL" id="OGL99472.1"/>
    </source>
</evidence>